<reference evidence="12" key="1">
    <citation type="submission" date="2021-07" db="EMBL/GenBank/DDBJ databases">
        <title>Pseudohoeflea marina sp. nov. a polyhydroxyalcanoate-producing bacterium.</title>
        <authorList>
            <person name="Zheng W."/>
            <person name="Yu S."/>
            <person name="Huang Y."/>
        </authorList>
    </citation>
    <scope>NUCLEOTIDE SEQUENCE</scope>
    <source>
        <strain evidence="12">DP4N28-3</strain>
    </source>
</reference>
<evidence type="ECO:0000256" key="4">
    <source>
        <dbReference type="ARBA" id="ARBA00022475"/>
    </source>
</evidence>
<dbReference type="EMBL" id="JAHWQX010000001">
    <property type="protein sequence ID" value="MBW3096018.1"/>
    <property type="molecule type" value="Genomic_DNA"/>
</dbReference>
<evidence type="ECO:0000313" key="12">
    <source>
        <dbReference type="EMBL" id="MBW3096018.1"/>
    </source>
</evidence>
<evidence type="ECO:0000259" key="11">
    <source>
        <dbReference type="PROSITE" id="PS50893"/>
    </source>
</evidence>
<dbReference type="InterPro" id="IPR003593">
    <property type="entry name" value="AAA+_ATPase"/>
</dbReference>
<protein>
    <submittedName>
        <fullName evidence="12">ATP-binding cassette domain-containing protein</fullName>
    </submittedName>
</protein>
<dbReference type="InterPro" id="IPR001851">
    <property type="entry name" value="ABC_transp_permease"/>
</dbReference>
<keyword evidence="13" id="KW-1185">Reference proteome</keyword>
<accession>A0ABS6WK37</accession>
<feature type="transmembrane region" description="Helical" evidence="10">
    <location>
        <begin position="198"/>
        <end position="218"/>
    </location>
</feature>
<dbReference type="InterPro" id="IPR003439">
    <property type="entry name" value="ABC_transporter-like_ATP-bd"/>
</dbReference>
<dbReference type="InterPro" id="IPR043428">
    <property type="entry name" value="LivM-like"/>
</dbReference>
<evidence type="ECO:0000256" key="10">
    <source>
        <dbReference type="SAM" id="Phobius"/>
    </source>
</evidence>
<evidence type="ECO:0000256" key="3">
    <source>
        <dbReference type="ARBA" id="ARBA00022448"/>
    </source>
</evidence>
<evidence type="ECO:0000256" key="5">
    <source>
        <dbReference type="ARBA" id="ARBA00022692"/>
    </source>
</evidence>
<dbReference type="GO" id="GO:0005524">
    <property type="term" value="F:ATP binding"/>
    <property type="evidence" value="ECO:0007669"/>
    <property type="project" value="UniProtKB-KW"/>
</dbReference>
<keyword evidence="4" id="KW-1003">Cell membrane</keyword>
<dbReference type="PROSITE" id="PS50893">
    <property type="entry name" value="ABC_TRANSPORTER_2"/>
    <property type="match status" value="1"/>
</dbReference>
<feature type="transmembrane region" description="Helical" evidence="10">
    <location>
        <begin position="109"/>
        <end position="131"/>
    </location>
</feature>
<evidence type="ECO:0000256" key="9">
    <source>
        <dbReference type="ARBA" id="ARBA00023136"/>
    </source>
</evidence>
<feature type="domain" description="ABC transporter" evidence="11">
    <location>
        <begin position="343"/>
        <end position="583"/>
    </location>
</feature>
<evidence type="ECO:0000256" key="2">
    <source>
        <dbReference type="ARBA" id="ARBA00005417"/>
    </source>
</evidence>
<gene>
    <name evidence="12" type="ORF">KY465_01855</name>
</gene>
<dbReference type="SMART" id="SM00382">
    <property type="entry name" value="AAA"/>
    <property type="match status" value="1"/>
</dbReference>
<dbReference type="InterPro" id="IPR051120">
    <property type="entry name" value="ABC_AA/LPS_Transport"/>
</dbReference>
<dbReference type="Pfam" id="PF00005">
    <property type="entry name" value="ABC_tran"/>
    <property type="match status" value="1"/>
</dbReference>
<keyword evidence="5 10" id="KW-0812">Transmembrane</keyword>
<dbReference type="Pfam" id="PF02653">
    <property type="entry name" value="BPD_transp_2"/>
    <property type="match status" value="1"/>
</dbReference>
<keyword evidence="3" id="KW-0813">Transport</keyword>
<comment type="similarity">
    <text evidence="2">Belongs to the ABC transporter superfamily.</text>
</comment>
<dbReference type="InterPro" id="IPR017871">
    <property type="entry name" value="ABC_transporter-like_CS"/>
</dbReference>
<feature type="transmembrane region" description="Helical" evidence="10">
    <location>
        <begin position="273"/>
        <end position="294"/>
    </location>
</feature>
<keyword evidence="7 12" id="KW-0067">ATP-binding</keyword>
<dbReference type="PANTHER" id="PTHR45772:SF8">
    <property type="entry name" value="HIGH-AFFINITY BRANCHED-CHAIN AMINO ACID TRANSPORT ATP-BINDING PROTEIN"/>
    <property type="match status" value="1"/>
</dbReference>
<dbReference type="PANTHER" id="PTHR45772">
    <property type="entry name" value="CONSERVED COMPONENT OF ABC TRANSPORTER FOR NATURAL AMINO ACIDS-RELATED"/>
    <property type="match status" value="1"/>
</dbReference>
<dbReference type="Proteomes" id="UP001430804">
    <property type="component" value="Unassembled WGS sequence"/>
</dbReference>
<organism evidence="12 13">
    <name type="scientific">Pseudohoeflea coraliihabitans</name>
    <dbReference type="NCBI Taxonomy" id="2860393"/>
    <lineage>
        <taxon>Bacteria</taxon>
        <taxon>Pseudomonadati</taxon>
        <taxon>Pseudomonadota</taxon>
        <taxon>Alphaproteobacteria</taxon>
        <taxon>Hyphomicrobiales</taxon>
        <taxon>Rhizobiaceae</taxon>
        <taxon>Pseudohoeflea</taxon>
    </lineage>
</organism>
<evidence type="ECO:0000256" key="7">
    <source>
        <dbReference type="ARBA" id="ARBA00022840"/>
    </source>
</evidence>
<dbReference type="PROSITE" id="PS00211">
    <property type="entry name" value="ABC_TRANSPORTER_1"/>
    <property type="match status" value="1"/>
</dbReference>
<keyword evidence="9 10" id="KW-0472">Membrane</keyword>
<name>A0ABS6WK37_9HYPH</name>
<evidence type="ECO:0000256" key="6">
    <source>
        <dbReference type="ARBA" id="ARBA00022741"/>
    </source>
</evidence>
<proteinExistence type="inferred from homology"/>
<evidence type="ECO:0000256" key="8">
    <source>
        <dbReference type="ARBA" id="ARBA00022989"/>
    </source>
</evidence>
<evidence type="ECO:0000256" key="1">
    <source>
        <dbReference type="ARBA" id="ARBA00004651"/>
    </source>
</evidence>
<feature type="transmembrane region" description="Helical" evidence="10">
    <location>
        <begin position="77"/>
        <end position="100"/>
    </location>
</feature>
<comment type="subcellular location">
    <subcellularLocation>
        <location evidence="1">Cell membrane</location>
        <topology evidence="1">Multi-pass membrane protein</topology>
    </subcellularLocation>
</comment>
<keyword evidence="6" id="KW-0547">Nucleotide-binding</keyword>
<keyword evidence="8 10" id="KW-1133">Transmembrane helix</keyword>
<dbReference type="RefSeq" id="WP_219157847.1">
    <property type="nucleotide sequence ID" value="NZ_JAHWQX010000001.1"/>
</dbReference>
<evidence type="ECO:0000313" key="13">
    <source>
        <dbReference type="Proteomes" id="UP001430804"/>
    </source>
</evidence>
<sequence>MLMLAGIAAMMLPTVIVGDYMTGLLVQALLFGMVALLTDIIWGYAGILTFASAAMFGVGAYFMGGAFVHFASTPGSAFLAVIAASACAFITSAAIGWLAFYSRIRVSEFYIAIVTLGVSVLMGQAILYGGALTGGSNGLSGFATFAALNQHWYGFVAALFLALLYVSTRVVRSDYGLVLKAIRDNEVRCRYLGIDTPLVRTVVFSVANAAIAVVGAVYAMFTTVVAPSLVSMAAATNVLIWVILGGRGTLIGPALAAILITTLTPQLSTAFPLYWQGFLGAIFVLIVVFLPQGLMPFAIERAKRSFQSAAHKRPVDRTRQTAAETYFTRTNNPNGISNAGSVAKLINVSKRFGSFQACNDVSFSVDRGELVSIVGPNGAGKTSLVRCIADGDERSSGSVEIAGISIGREAPEKVVALGVGRKFQSPSIFGSLTVRDCLQVASWRGKAPSWWRRDAEVRLPDGAADVVEALGLDEVWDQLARDISHGQRQALELAMVLALEPSVLILDEPTAGLSTAERERVGEVLLSLVASRRMVVLLIEHDFEFVKRISSRIVVLVGGELVADGTVSQVANSEIVKRAYLGKSHEKEIK</sequence>
<feature type="transmembrane region" description="Helical" evidence="10">
    <location>
        <begin position="151"/>
        <end position="171"/>
    </location>
</feature>
<comment type="caution">
    <text evidence="12">The sequence shown here is derived from an EMBL/GenBank/DDBJ whole genome shotgun (WGS) entry which is preliminary data.</text>
</comment>
<dbReference type="CDD" id="cd06581">
    <property type="entry name" value="TM_PBP1_LivM_like"/>
    <property type="match status" value="1"/>
</dbReference>